<dbReference type="GO" id="GO:0016987">
    <property type="term" value="F:sigma factor activity"/>
    <property type="evidence" value="ECO:0007669"/>
    <property type="project" value="UniProtKB-KW"/>
</dbReference>
<dbReference type="InterPro" id="IPR013325">
    <property type="entry name" value="RNA_pol_sigma_r2"/>
</dbReference>
<evidence type="ECO:0000313" key="8">
    <source>
        <dbReference type="EMBL" id="MBB6731837.1"/>
    </source>
</evidence>
<dbReference type="RefSeq" id="WP_185129505.1">
    <property type="nucleotide sequence ID" value="NZ_JACJVO010000015.1"/>
</dbReference>
<dbReference type="InterPro" id="IPR039425">
    <property type="entry name" value="RNA_pol_sigma-70-like"/>
</dbReference>
<evidence type="ECO:0000256" key="3">
    <source>
        <dbReference type="ARBA" id="ARBA00023082"/>
    </source>
</evidence>
<proteinExistence type="inferred from homology"/>
<keyword evidence="3" id="KW-0731">Sigma factor</keyword>
<dbReference type="Pfam" id="PF08281">
    <property type="entry name" value="Sigma70_r4_2"/>
    <property type="match status" value="1"/>
</dbReference>
<evidence type="ECO:0000259" key="6">
    <source>
        <dbReference type="Pfam" id="PF04542"/>
    </source>
</evidence>
<dbReference type="AlphaFoldDB" id="A0A7X0SKT2"/>
<reference evidence="8 9" key="1">
    <citation type="submission" date="2020-08" db="EMBL/GenBank/DDBJ databases">
        <title>Cohnella phylogeny.</title>
        <authorList>
            <person name="Dunlap C."/>
        </authorList>
    </citation>
    <scope>NUCLEOTIDE SEQUENCE [LARGE SCALE GENOMIC DNA]</scope>
    <source>
        <strain evidence="8 9">CBP 2801</strain>
    </source>
</reference>
<dbReference type="NCBIfam" id="TIGR02937">
    <property type="entry name" value="sigma70-ECF"/>
    <property type="match status" value="1"/>
</dbReference>
<evidence type="ECO:0000256" key="5">
    <source>
        <dbReference type="ARBA" id="ARBA00023163"/>
    </source>
</evidence>
<dbReference type="InterPro" id="IPR014284">
    <property type="entry name" value="RNA_pol_sigma-70_dom"/>
</dbReference>
<evidence type="ECO:0000259" key="7">
    <source>
        <dbReference type="Pfam" id="PF08281"/>
    </source>
</evidence>
<keyword evidence="2" id="KW-0805">Transcription regulation</keyword>
<dbReference type="PANTHER" id="PTHR43133">
    <property type="entry name" value="RNA POLYMERASE ECF-TYPE SIGMA FACTO"/>
    <property type="match status" value="1"/>
</dbReference>
<feature type="domain" description="RNA polymerase sigma-70 region 2" evidence="6">
    <location>
        <begin position="24"/>
        <end position="91"/>
    </location>
</feature>
<dbReference type="InterPro" id="IPR013249">
    <property type="entry name" value="RNA_pol_sigma70_r4_t2"/>
</dbReference>
<gene>
    <name evidence="8" type="ORF">H7C18_13025</name>
</gene>
<name>A0A7X0SKT2_9BACL</name>
<sequence>MPSQLPLLSSGNFEELHSSVQREIYKEYYELVYGVIYFMVRDHASTEDLIQDSFLKVVSHVPDIADDVKLRSWIRTVVKNTVYSFMRKQKNRRNETDVDNVLMMSDQEIIRSSESVETEIELKIMSETVGECLRELKPEYQALIELRWKRELSYKEMAEMLNTSEETIKHKLHRAREAVRKRFLKRWGEPSDARRFR</sequence>
<accession>A0A7X0SKT2</accession>
<keyword evidence="4" id="KW-0238">DNA-binding</keyword>
<organism evidence="8 9">
    <name type="scientific">Cohnella zeiphila</name>
    <dbReference type="NCBI Taxonomy" id="2761120"/>
    <lineage>
        <taxon>Bacteria</taxon>
        <taxon>Bacillati</taxon>
        <taxon>Bacillota</taxon>
        <taxon>Bacilli</taxon>
        <taxon>Bacillales</taxon>
        <taxon>Paenibacillaceae</taxon>
        <taxon>Cohnella</taxon>
    </lineage>
</organism>
<evidence type="ECO:0000256" key="1">
    <source>
        <dbReference type="ARBA" id="ARBA00010641"/>
    </source>
</evidence>
<dbReference type="GO" id="GO:0003677">
    <property type="term" value="F:DNA binding"/>
    <property type="evidence" value="ECO:0007669"/>
    <property type="project" value="UniProtKB-KW"/>
</dbReference>
<keyword evidence="9" id="KW-1185">Reference proteome</keyword>
<comment type="caution">
    <text evidence="8">The sequence shown here is derived from an EMBL/GenBank/DDBJ whole genome shotgun (WGS) entry which is preliminary data.</text>
</comment>
<evidence type="ECO:0000256" key="2">
    <source>
        <dbReference type="ARBA" id="ARBA00023015"/>
    </source>
</evidence>
<dbReference type="InterPro" id="IPR013324">
    <property type="entry name" value="RNA_pol_sigma_r3/r4-like"/>
</dbReference>
<dbReference type="Gene3D" id="1.10.1740.10">
    <property type="match status" value="1"/>
</dbReference>
<evidence type="ECO:0000313" key="9">
    <source>
        <dbReference type="Proteomes" id="UP000564644"/>
    </source>
</evidence>
<dbReference type="Proteomes" id="UP000564644">
    <property type="component" value="Unassembled WGS sequence"/>
</dbReference>
<dbReference type="EMBL" id="JACJVO010000015">
    <property type="protein sequence ID" value="MBB6731837.1"/>
    <property type="molecule type" value="Genomic_DNA"/>
</dbReference>
<dbReference type="PANTHER" id="PTHR43133:SF8">
    <property type="entry name" value="RNA POLYMERASE SIGMA FACTOR HI_1459-RELATED"/>
    <property type="match status" value="1"/>
</dbReference>
<dbReference type="Pfam" id="PF04542">
    <property type="entry name" value="Sigma70_r2"/>
    <property type="match status" value="1"/>
</dbReference>
<dbReference type="InterPro" id="IPR036388">
    <property type="entry name" value="WH-like_DNA-bd_sf"/>
</dbReference>
<dbReference type="SUPFAM" id="SSF88946">
    <property type="entry name" value="Sigma2 domain of RNA polymerase sigma factors"/>
    <property type="match status" value="1"/>
</dbReference>
<feature type="domain" description="RNA polymerase sigma factor 70 region 4 type 2" evidence="7">
    <location>
        <begin position="128"/>
        <end position="178"/>
    </location>
</feature>
<keyword evidence="5" id="KW-0804">Transcription</keyword>
<dbReference type="InterPro" id="IPR007627">
    <property type="entry name" value="RNA_pol_sigma70_r2"/>
</dbReference>
<comment type="similarity">
    <text evidence="1">Belongs to the sigma-70 factor family. ECF subfamily.</text>
</comment>
<evidence type="ECO:0000256" key="4">
    <source>
        <dbReference type="ARBA" id="ARBA00023125"/>
    </source>
</evidence>
<dbReference type="GO" id="GO:0006352">
    <property type="term" value="P:DNA-templated transcription initiation"/>
    <property type="evidence" value="ECO:0007669"/>
    <property type="project" value="InterPro"/>
</dbReference>
<dbReference type="CDD" id="cd06171">
    <property type="entry name" value="Sigma70_r4"/>
    <property type="match status" value="1"/>
</dbReference>
<dbReference type="SUPFAM" id="SSF88659">
    <property type="entry name" value="Sigma3 and sigma4 domains of RNA polymerase sigma factors"/>
    <property type="match status" value="1"/>
</dbReference>
<protein>
    <submittedName>
        <fullName evidence="8">Sigma-70 family RNA polymerase sigma factor</fullName>
    </submittedName>
</protein>
<dbReference type="Gene3D" id="1.10.10.10">
    <property type="entry name" value="Winged helix-like DNA-binding domain superfamily/Winged helix DNA-binding domain"/>
    <property type="match status" value="1"/>
</dbReference>